<dbReference type="GO" id="GO:0030335">
    <property type="term" value="P:positive regulation of cell migration"/>
    <property type="evidence" value="ECO:0007669"/>
    <property type="project" value="TreeGrafter"/>
</dbReference>
<protein>
    <recommendedName>
        <fullName evidence="13">Sema domain-containing protein</fullName>
    </recommendedName>
</protein>
<dbReference type="Pfam" id="PF01403">
    <property type="entry name" value="Sema"/>
    <property type="match status" value="1"/>
</dbReference>
<dbReference type="Proteomes" id="UP000095300">
    <property type="component" value="Unassembled WGS sequence"/>
</dbReference>
<dbReference type="InterPro" id="IPR027231">
    <property type="entry name" value="Semaphorin"/>
</dbReference>
<dbReference type="FunFam" id="2.20.100.10:FF:000162">
    <property type="entry name" value="Semaphorin 5C"/>
    <property type="match status" value="1"/>
</dbReference>
<dbReference type="InterPro" id="IPR036352">
    <property type="entry name" value="Semap_dom_sf"/>
</dbReference>
<keyword evidence="7 12" id="KW-0472">Membrane</keyword>
<dbReference type="GO" id="GO:0030215">
    <property type="term" value="F:semaphorin receptor binding"/>
    <property type="evidence" value="ECO:0007669"/>
    <property type="project" value="InterPro"/>
</dbReference>
<organism evidence="14 15">
    <name type="scientific">Stomoxys calcitrans</name>
    <name type="common">Stable fly</name>
    <name type="synonym">Conops calcitrans</name>
    <dbReference type="NCBI Taxonomy" id="35570"/>
    <lineage>
        <taxon>Eukaryota</taxon>
        <taxon>Metazoa</taxon>
        <taxon>Ecdysozoa</taxon>
        <taxon>Arthropoda</taxon>
        <taxon>Hexapoda</taxon>
        <taxon>Insecta</taxon>
        <taxon>Pterygota</taxon>
        <taxon>Neoptera</taxon>
        <taxon>Endopterygota</taxon>
        <taxon>Diptera</taxon>
        <taxon>Brachycera</taxon>
        <taxon>Muscomorpha</taxon>
        <taxon>Muscoidea</taxon>
        <taxon>Muscidae</taxon>
        <taxon>Stomoxys</taxon>
    </lineage>
</organism>
<comment type="subcellular location">
    <subcellularLocation>
        <location evidence="1">Membrane</location>
        <topology evidence="1">Single-pass membrane protein</topology>
    </subcellularLocation>
</comment>
<feature type="transmembrane region" description="Helical" evidence="12">
    <location>
        <begin position="992"/>
        <end position="1014"/>
    </location>
</feature>
<evidence type="ECO:0000313" key="15">
    <source>
        <dbReference type="Proteomes" id="UP000095300"/>
    </source>
</evidence>
<evidence type="ECO:0000259" key="13">
    <source>
        <dbReference type="PROSITE" id="PS51004"/>
    </source>
</evidence>
<dbReference type="InterPro" id="IPR036383">
    <property type="entry name" value="TSP1_rpt_sf"/>
</dbReference>
<reference evidence="14" key="1">
    <citation type="submission" date="2020-05" db="UniProtKB">
        <authorList>
            <consortium name="EnsemblMetazoa"/>
        </authorList>
    </citation>
    <scope>IDENTIFICATION</scope>
    <source>
        <strain evidence="14">USDA</strain>
    </source>
</reference>
<dbReference type="SUPFAM" id="SSF101912">
    <property type="entry name" value="Sema domain"/>
    <property type="match status" value="1"/>
</dbReference>
<dbReference type="Gene3D" id="2.130.10.10">
    <property type="entry name" value="YVTN repeat-like/Quinoprotein amine dehydrogenase"/>
    <property type="match status" value="1"/>
</dbReference>
<dbReference type="SMART" id="SM00423">
    <property type="entry name" value="PSI"/>
    <property type="match status" value="1"/>
</dbReference>
<dbReference type="Gene3D" id="3.30.1680.10">
    <property type="entry name" value="ligand-binding face of the semaphorins, domain 2"/>
    <property type="match status" value="1"/>
</dbReference>
<dbReference type="STRING" id="35570.A0A1I8P2V2"/>
<keyword evidence="4" id="KW-0221">Differentiation</keyword>
<dbReference type="PROSITE" id="PS50092">
    <property type="entry name" value="TSP1"/>
    <property type="match status" value="6"/>
</dbReference>
<evidence type="ECO:0000256" key="5">
    <source>
        <dbReference type="ARBA" id="ARBA00022902"/>
    </source>
</evidence>
<dbReference type="PANTHER" id="PTHR11036:SF79">
    <property type="entry name" value="SEMAPHORIN 5C, ISOFORM A"/>
    <property type="match status" value="1"/>
</dbReference>
<feature type="domain" description="Sema" evidence="13">
    <location>
        <begin position="63"/>
        <end position="514"/>
    </location>
</feature>
<evidence type="ECO:0000256" key="12">
    <source>
        <dbReference type="SAM" id="Phobius"/>
    </source>
</evidence>
<dbReference type="PANTHER" id="PTHR11036">
    <property type="entry name" value="SEMAPHORIN"/>
    <property type="match status" value="1"/>
</dbReference>
<sequence length="1126" mass="127614">MITHHYYLPISNPYTNTIMLLQFLILIITSACLHYPTEASLKPHHKQQLPKDGTDYDHLENDSRFISYKDLMVTAKRFAEPDTASYSELLVDVARNQIIVGARDTLYRMSFDLDVLERSDWEAIPTQISMCQAKGQSEQVCRNYVRVLQTFGENQLYACGTNAFNPNCTWRQMENLTVTGYDNGVGKCPFNPKSNITSLMTDNGKMFVGTATDFSGGDGAILKSEVIQNAPNYNKVIRTKQYNNNWLYNPQFVGSFEAGNFVYFLFREPAMEYINCGKAIYSRIARVCKNDPGGDQILRDNWTSFLKARLNCSLPGEYPFYFDEIQHMVYSYEEDILYATFTTPDNSIHGSAVCAYNLSDINAAFDGPFKHQEHIDYAWREVHPQHSSQFKCHMPSANTRSKHLLESSKYQLMDRAVQPLTQTPLYHAQLERFSHIALDVVLSKTEKINMLFINTDRNVIKKLSLKHGVAGVPTQTCLVEMWKTEDQKILNMKYLKVTDSLYVGSENSLTRIPAQHCSRHVSRISCLNAMDPYCGWNELVDKCTPQYLREHMTKYWQQPEEFSCPVLTAPIDGAWSTWSDWYKCSKSAEEDGDCLCRNRVCNNPRPQNGGKDCEGITTEVTNCTVHGDWTDWSAWSSCSQTCGIAVKTRRRTCSNPKPAFGGRTCVGPERAEMYCSNLPPCPLPKQAAVDGGWGPWGEWSECSHLCDGGFRIRRRECNDPKPQNGGMECPGCNIEYEDCNMQSCPEVRKLSGWTPWLIQQNRTDEAEGVTVLTEKRFRFSCRANTPDASTMHIGVAKTENRICRDGICHRLGEANSASEPEPEYSEWGPCNVTCGGGVQHRHLEGSSGSSGKHRGKHTQSRSCNMHPCHELPASFNEVVAAHEWSCWSDWSPCSVTCGVGLKRRTRKCLGGHDKLCNGRAIDEEKCEMKPCEDFIGWSTWSKWSDCTTDGIRFRHRKCLVEDPSVTECRGEEFEKTACVPGECEGAQMASTATVVSIISIVILLYAITIFMTFWMTRRHYRPAAPILKNNTPSPTSYDTYPNQYSSLPTKDIYDVRPKVKRQSSFNMSSSPTSKNFNTGTLNRNNINHNHTPKVLAKTFNDCETGTLKRTSNALNNYRSNIDDEKF</sequence>
<dbReference type="PROSITE" id="PS51004">
    <property type="entry name" value="SEMA"/>
    <property type="match status" value="1"/>
</dbReference>
<accession>A0A1I8P2V2</accession>
<dbReference type="EnsemblMetazoa" id="SCAU004331-RA">
    <property type="protein sequence ID" value="SCAU004331-PA"/>
    <property type="gene ID" value="SCAU004331"/>
</dbReference>
<keyword evidence="5" id="KW-0524">Neurogenesis</keyword>
<dbReference type="Pfam" id="PF23260">
    <property type="entry name" value="TSP1_2"/>
    <property type="match status" value="1"/>
</dbReference>
<evidence type="ECO:0000256" key="10">
    <source>
        <dbReference type="PROSITE-ProRule" id="PRU00352"/>
    </source>
</evidence>
<dbReference type="InterPro" id="IPR002165">
    <property type="entry name" value="Plexin_repeat"/>
</dbReference>
<dbReference type="InterPro" id="IPR016201">
    <property type="entry name" value="PSI"/>
</dbReference>
<feature type="region of interest" description="Disordered" evidence="11">
    <location>
        <begin position="1063"/>
        <end position="1088"/>
    </location>
</feature>
<keyword evidence="8" id="KW-1015">Disulfide bond</keyword>
<dbReference type="InterPro" id="IPR001627">
    <property type="entry name" value="Semap_dom"/>
</dbReference>
<dbReference type="InterPro" id="IPR057563">
    <property type="entry name" value="Sema5A/B-like_TSP-1"/>
</dbReference>
<dbReference type="SMART" id="SM00209">
    <property type="entry name" value="TSP1"/>
    <property type="match status" value="6"/>
</dbReference>
<dbReference type="FunFam" id="2.20.100.10:FF:000001">
    <property type="entry name" value="semaphorin-5A isoform X1"/>
    <property type="match status" value="1"/>
</dbReference>
<comment type="caution">
    <text evidence="10">Lacks conserved residue(s) required for the propagation of feature annotation.</text>
</comment>
<dbReference type="GO" id="GO:0071526">
    <property type="term" value="P:semaphorin-plexin signaling pathway"/>
    <property type="evidence" value="ECO:0007669"/>
    <property type="project" value="TreeGrafter"/>
</dbReference>
<evidence type="ECO:0000256" key="1">
    <source>
        <dbReference type="ARBA" id="ARBA00004167"/>
    </source>
</evidence>
<dbReference type="GO" id="GO:0045499">
    <property type="term" value="F:chemorepellent activity"/>
    <property type="evidence" value="ECO:0007669"/>
    <property type="project" value="TreeGrafter"/>
</dbReference>
<dbReference type="InterPro" id="IPR000884">
    <property type="entry name" value="TSP1_rpt"/>
</dbReference>
<evidence type="ECO:0000256" key="8">
    <source>
        <dbReference type="ARBA" id="ARBA00023157"/>
    </source>
</evidence>
<name>A0A1I8P2V2_STOCA</name>
<evidence type="ECO:0000256" key="4">
    <source>
        <dbReference type="ARBA" id="ARBA00022782"/>
    </source>
</evidence>
<dbReference type="PRINTS" id="PR01705">
    <property type="entry name" value="TSP1REPEAT"/>
</dbReference>
<keyword evidence="6 12" id="KW-1133">Transmembrane helix</keyword>
<dbReference type="InterPro" id="IPR015943">
    <property type="entry name" value="WD40/YVTN_repeat-like_dom_sf"/>
</dbReference>
<proteinExistence type="predicted"/>
<keyword evidence="2 12" id="KW-0812">Transmembrane</keyword>
<keyword evidence="3" id="KW-0677">Repeat</keyword>
<dbReference type="FunFam" id="2.20.100.10:FF:000007">
    <property type="entry name" value="Thrombospondin 1"/>
    <property type="match status" value="1"/>
</dbReference>
<evidence type="ECO:0000256" key="3">
    <source>
        <dbReference type="ARBA" id="ARBA00022737"/>
    </source>
</evidence>
<evidence type="ECO:0000313" key="14">
    <source>
        <dbReference type="EnsemblMetazoa" id="SCAU004331-PA"/>
    </source>
</evidence>
<dbReference type="GO" id="GO:0007411">
    <property type="term" value="P:axon guidance"/>
    <property type="evidence" value="ECO:0007669"/>
    <property type="project" value="TreeGrafter"/>
</dbReference>
<dbReference type="SUPFAM" id="SSF82895">
    <property type="entry name" value="TSP-1 type 1 repeat"/>
    <property type="match status" value="6"/>
</dbReference>
<dbReference type="SMART" id="SM00630">
    <property type="entry name" value="Sema"/>
    <property type="match status" value="1"/>
</dbReference>
<dbReference type="AlphaFoldDB" id="A0A1I8P2V2"/>
<evidence type="ECO:0000256" key="7">
    <source>
        <dbReference type="ARBA" id="ARBA00023136"/>
    </source>
</evidence>
<dbReference type="SUPFAM" id="SSF103575">
    <property type="entry name" value="Plexin repeat"/>
    <property type="match status" value="1"/>
</dbReference>
<dbReference type="GO" id="GO:0005886">
    <property type="term" value="C:plasma membrane"/>
    <property type="evidence" value="ECO:0007669"/>
    <property type="project" value="TreeGrafter"/>
</dbReference>
<dbReference type="FunFam" id="2.130.10.10:FF:001151">
    <property type="entry name" value="Semaphorin 5C"/>
    <property type="match status" value="1"/>
</dbReference>
<gene>
    <name evidence="14" type="primary">106093560</name>
</gene>
<keyword evidence="9" id="KW-0325">Glycoprotein</keyword>
<evidence type="ECO:0000256" key="6">
    <source>
        <dbReference type="ARBA" id="ARBA00022989"/>
    </source>
</evidence>
<dbReference type="OrthoDB" id="9988752at2759"/>
<dbReference type="Pfam" id="PF00090">
    <property type="entry name" value="TSP_1"/>
    <property type="match status" value="6"/>
</dbReference>
<keyword evidence="15" id="KW-1185">Reference proteome</keyword>
<dbReference type="Gene3D" id="2.20.100.10">
    <property type="entry name" value="Thrombospondin type-1 (TSP1) repeat"/>
    <property type="match status" value="6"/>
</dbReference>
<evidence type="ECO:0000256" key="9">
    <source>
        <dbReference type="ARBA" id="ARBA00023180"/>
    </source>
</evidence>
<evidence type="ECO:0000256" key="2">
    <source>
        <dbReference type="ARBA" id="ARBA00022692"/>
    </source>
</evidence>
<dbReference type="VEuPathDB" id="VectorBase:SCAU004331"/>
<dbReference type="FunFam" id="2.20.100.10:FF:000021">
    <property type="entry name" value="semaphorin-5B isoform X1"/>
    <property type="match status" value="1"/>
</dbReference>
<dbReference type="Pfam" id="PF01437">
    <property type="entry name" value="PSI"/>
    <property type="match status" value="1"/>
</dbReference>
<evidence type="ECO:0000256" key="11">
    <source>
        <dbReference type="SAM" id="MobiDB-lite"/>
    </source>
</evidence>